<dbReference type="InterPro" id="IPR050566">
    <property type="entry name" value="Deoxyribonucleoside_kinase"/>
</dbReference>
<dbReference type="GO" id="GO:0005737">
    <property type="term" value="C:cytoplasm"/>
    <property type="evidence" value="ECO:0007669"/>
    <property type="project" value="TreeGrafter"/>
</dbReference>
<dbReference type="AlphaFoldDB" id="A0A6C0JPD1"/>
<dbReference type="PANTHER" id="PTHR10513">
    <property type="entry name" value="DEOXYNUCLEOSIDE KINASE"/>
    <property type="match status" value="1"/>
</dbReference>
<sequence length="195" mass="23191">MSLITIDGNIGCGKTSVLNYLHKFYKYPVDLEPVEEWQPYLDKMYQNKENTFNFQIRIWLDRCWIQNKNDNNTIIVERSPLFIKKVFIELALKQNLITEDEFNILINLHNKTNALWDNNIYIYLRSNPDSCINRIKKRNRKSEDNISLDYLQKIDEFSENIIKTINNIIIIDVEGKTVQKIASEINEQIKICENK</sequence>
<dbReference type="PIRSF" id="PIRSF000705">
    <property type="entry name" value="DNK"/>
    <property type="match status" value="1"/>
</dbReference>
<evidence type="ECO:0000313" key="2">
    <source>
        <dbReference type="EMBL" id="QHU07429.1"/>
    </source>
</evidence>
<dbReference type="InterPro" id="IPR031314">
    <property type="entry name" value="DNK_dom"/>
</dbReference>
<dbReference type="PANTHER" id="PTHR10513:SF35">
    <property type="entry name" value="DEOXYADENOSINE KINASE"/>
    <property type="match status" value="1"/>
</dbReference>
<proteinExistence type="predicted"/>
<dbReference type="Pfam" id="PF01712">
    <property type="entry name" value="dNK"/>
    <property type="match status" value="1"/>
</dbReference>
<reference evidence="2" key="1">
    <citation type="journal article" date="2020" name="Nature">
        <title>Giant virus diversity and host interactions through global metagenomics.</title>
        <authorList>
            <person name="Schulz F."/>
            <person name="Roux S."/>
            <person name="Paez-Espino D."/>
            <person name="Jungbluth S."/>
            <person name="Walsh D.A."/>
            <person name="Denef V.J."/>
            <person name="McMahon K.D."/>
            <person name="Konstantinidis K.T."/>
            <person name="Eloe-Fadrosh E.A."/>
            <person name="Kyrpides N.C."/>
            <person name="Woyke T."/>
        </authorList>
    </citation>
    <scope>NUCLEOTIDE SEQUENCE</scope>
    <source>
        <strain evidence="2">GVMAG-S-1040241-154</strain>
    </source>
</reference>
<dbReference type="GO" id="GO:0019136">
    <property type="term" value="F:deoxynucleoside kinase activity"/>
    <property type="evidence" value="ECO:0007669"/>
    <property type="project" value="InterPro"/>
</dbReference>
<dbReference type="GO" id="GO:0005524">
    <property type="term" value="F:ATP binding"/>
    <property type="evidence" value="ECO:0007669"/>
    <property type="project" value="InterPro"/>
</dbReference>
<dbReference type="InterPro" id="IPR002624">
    <property type="entry name" value="DCK/DGK"/>
</dbReference>
<accession>A0A6C0JPD1</accession>
<name>A0A6C0JPD1_9ZZZZ</name>
<organism evidence="2">
    <name type="scientific">viral metagenome</name>
    <dbReference type="NCBI Taxonomy" id="1070528"/>
    <lineage>
        <taxon>unclassified sequences</taxon>
        <taxon>metagenomes</taxon>
        <taxon>organismal metagenomes</taxon>
    </lineage>
</organism>
<protein>
    <recommendedName>
        <fullName evidence="1">Deoxynucleoside kinase domain-containing protein</fullName>
    </recommendedName>
</protein>
<dbReference type="SUPFAM" id="SSF52540">
    <property type="entry name" value="P-loop containing nucleoside triphosphate hydrolases"/>
    <property type="match status" value="1"/>
</dbReference>
<dbReference type="EMBL" id="MN740684">
    <property type="protein sequence ID" value="QHU07429.1"/>
    <property type="molecule type" value="Genomic_DNA"/>
</dbReference>
<evidence type="ECO:0000259" key="1">
    <source>
        <dbReference type="Pfam" id="PF01712"/>
    </source>
</evidence>
<feature type="domain" description="Deoxynucleoside kinase" evidence="1">
    <location>
        <begin position="4"/>
        <end position="178"/>
    </location>
</feature>
<dbReference type="Gene3D" id="3.40.50.300">
    <property type="entry name" value="P-loop containing nucleotide triphosphate hydrolases"/>
    <property type="match status" value="1"/>
</dbReference>
<dbReference type="InterPro" id="IPR027417">
    <property type="entry name" value="P-loop_NTPase"/>
</dbReference>